<dbReference type="OrthoDB" id="9816310at2"/>
<protein>
    <submittedName>
        <fullName evidence="3">DUF4167 domain-containing protein</fullName>
    </submittedName>
</protein>
<sequence length="342" mass="38233">MRPGQQKNRMRGRGRKGPNPLSRSYESNGPDVKIRGNAQHVADKYAQLARDAAASGDRVMAENYLQHAEHYYRIIAQAQPQGQGQRDDRDQHDDDDDDDMHSGNDRFDRREFGNSTANNDRAERQDGNQNSSGGDNGDRQNERSDRSDRSERSDRPDRRDRDNSDRNERRNRNNRNRDNNRDRGGRDDRPRRDRDSDVEPAGTGPQPVIAEVRAKRNEDADDRNEDRRTAASVTETAPSHHSEDISETAATISSVSETATTEPVGNTAEEAKPRKRGRPRKSAASAADAETGEVDAAAEDAPAKRRPGRPRKVKDAEKNSDEQTASGEDRSELPDFLLASNG</sequence>
<feature type="compositionally biased region" description="Basic and acidic residues" evidence="1">
    <location>
        <begin position="313"/>
        <end position="333"/>
    </location>
</feature>
<evidence type="ECO:0000313" key="4">
    <source>
        <dbReference type="Proteomes" id="UP000264310"/>
    </source>
</evidence>
<keyword evidence="4" id="KW-1185">Reference proteome</keyword>
<dbReference type="SMART" id="SM00384">
    <property type="entry name" value="AT_hook"/>
    <property type="match status" value="2"/>
</dbReference>
<name>A0A371XAP5_9HYPH</name>
<proteinExistence type="predicted"/>
<feature type="domain" description="DUF4167" evidence="2">
    <location>
        <begin position="7"/>
        <end position="81"/>
    </location>
</feature>
<evidence type="ECO:0000256" key="1">
    <source>
        <dbReference type="SAM" id="MobiDB-lite"/>
    </source>
</evidence>
<reference evidence="3 4" key="1">
    <citation type="submission" date="2018-08" db="EMBL/GenBank/DDBJ databases">
        <title>Fulvimarina sp. 85, whole genome shotgun sequence.</title>
        <authorList>
            <person name="Tuo L."/>
        </authorList>
    </citation>
    <scope>NUCLEOTIDE SEQUENCE [LARGE SCALE GENOMIC DNA]</scope>
    <source>
        <strain evidence="3 4">85</strain>
    </source>
</reference>
<dbReference type="InterPro" id="IPR017956">
    <property type="entry name" value="AT_hook_DNA-bd_motif"/>
</dbReference>
<feature type="region of interest" description="Disordered" evidence="1">
    <location>
        <begin position="1"/>
        <end position="38"/>
    </location>
</feature>
<feature type="compositionally biased region" description="Polar residues" evidence="1">
    <location>
        <begin position="248"/>
        <end position="264"/>
    </location>
</feature>
<dbReference type="GO" id="GO:0003677">
    <property type="term" value="F:DNA binding"/>
    <property type="evidence" value="ECO:0007669"/>
    <property type="project" value="InterPro"/>
</dbReference>
<dbReference type="Pfam" id="PF13763">
    <property type="entry name" value="DUF4167"/>
    <property type="match status" value="1"/>
</dbReference>
<organism evidence="3 4">
    <name type="scientific">Fulvimarina endophytica</name>
    <dbReference type="NCBI Taxonomy" id="2293836"/>
    <lineage>
        <taxon>Bacteria</taxon>
        <taxon>Pseudomonadati</taxon>
        <taxon>Pseudomonadota</taxon>
        <taxon>Alphaproteobacteria</taxon>
        <taxon>Hyphomicrobiales</taxon>
        <taxon>Aurantimonadaceae</taxon>
        <taxon>Fulvimarina</taxon>
    </lineage>
</organism>
<dbReference type="InterPro" id="IPR025430">
    <property type="entry name" value="DUF4167"/>
</dbReference>
<dbReference type="Proteomes" id="UP000264310">
    <property type="component" value="Unassembled WGS sequence"/>
</dbReference>
<feature type="compositionally biased region" description="Basic and acidic residues" evidence="1">
    <location>
        <begin position="212"/>
        <end position="229"/>
    </location>
</feature>
<comment type="caution">
    <text evidence="3">The sequence shown here is derived from an EMBL/GenBank/DDBJ whole genome shotgun (WGS) entry which is preliminary data.</text>
</comment>
<gene>
    <name evidence="3" type="ORF">DYI37_02320</name>
</gene>
<feature type="compositionally biased region" description="Basic and acidic residues" evidence="1">
    <location>
        <begin position="100"/>
        <end position="112"/>
    </location>
</feature>
<feature type="compositionally biased region" description="Basic and acidic residues" evidence="1">
    <location>
        <begin position="136"/>
        <end position="197"/>
    </location>
</feature>
<dbReference type="RefSeq" id="WP_116681558.1">
    <property type="nucleotide sequence ID" value="NZ_QURL01000001.1"/>
</dbReference>
<dbReference type="EMBL" id="QURL01000001">
    <property type="protein sequence ID" value="RFC66306.1"/>
    <property type="molecule type" value="Genomic_DNA"/>
</dbReference>
<accession>A0A371XAP5</accession>
<dbReference type="AlphaFoldDB" id="A0A371XAP5"/>
<evidence type="ECO:0000259" key="2">
    <source>
        <dbReference type="Pfam" id="PF13763"/>
    </source>
</evidence>
<evidence type="ECO:0000313" key="3">
    <source>
        <dbReference type="EMBL" id="RFC66306.1"/>
    </source>
</evidence>
<feature type="region of interest" description="Disordered" evidence="1">
    <location>
        <begin position="72"/>
        <end position="342"/>
    </location>
</feature>